<proteinExistence type="predicted"/>
<evidence type="ECO:0000313" key="2">
    <source>
        <dbReference type="EMBL" id="NNG77825.1"/>
    </source>
</evidence>
<name>A0A849APP4_9MICO</name>
<dbReference type="EMBL" id="JABEMC010000001">
    <property type="protein sequence ID" value="NNG77825.1"/>
    <property type="molecule type" value="Genomic_DNA"/>
</dbReference>
<dbReference type="AlphaFoldDB" id="A0A849APP4"/>
<feature type="region of interest" description="Disordered" evidence="1">
    <location>
        <begin position="219"/>
        <end position="452"/>
    </location>
</feature>
<protein>
    <recommendedName>
        <fullName evidence="4">HNH endonuclease</fullName>
    </recommendedName>
</protein>
<dbReference type="Gene3D" id="1.10.30.50">
    <property type="match status" value="1"/>
</dbReference>
<comment type="caution">
    <text evidence="2">The sequence shown here is derived from an EMBL/GenBank/DDBJ whole genome shotgun (WGS) entry which is preliminary data.</text>
</comment>
<reference evidence="2 3" key="1">
    <citation type="submission" date="2020-05" db="EMBL/GenBank/DDBJ databases">
        <title>MicrobeNet Type strains.</title>
        <authorList>
            <person name="Nicholson A.C."/>
        </authorList>
    </citation>
    <scope>NUCLEOTIDE SEQUENCE [LARGE SCALE GENOMIC DNA]</scope>
    <source>
        <strain evidence="2 3">CCUG 46604</strain>
    </source>
</reference>
<dbReference type="Proteomes" id="UP000549517">
    <property type="component" value="Unassembled WGS sequence"/>
</dbReference>
<feature type="compositionally biased region" description="Basic and acidic residues" evidence="1">
    <location>
        <begin position="336"/>
        <end position="353"/>
    </location>
</feature>
<evidence type="ECO:0000256" key="1">
    <source>
        <dbReference type="SAM" id="MobiDB-lite"/>
    </source>
</evidence>
<accession>A0A849APP4</accession>
<dbReference type="RefSeq" id="WP_170273069.1">
    <property type="nucleotide sequence ID" value="NZ_BAAAKH010000002.1"/>
</dbReference>
<evidence type="ECO:0008006" key="4">
    <source>
        <dbReference type="Google" id="ProtNLM"/>
    </source>
</evidence>
<sequence>MAWLRGGDTAPTHPVALAILGHPDADDRLLNELFGFVMRCAMASTAHNIEYRITRGTAVLMAGGHARAEKLLEYAVWAGYLTEVDGSAGTEFELIRDDEFIHLIPWDQREWAKQQKRDRNNWSIVIPVRLRDGDGCRYCGRVVQWENNKAALAGTYDHLHPGQTATIDTYVVACRGCNTRYGDMPYSEKKDDLLPPPIDPYFSEFTVTWMQGNRWVRDNDVTIPKPSRRRLSPGALAMAKKKTSVGSQPAKADGPRGHSTEHTPASASDAGPLGSGEDRPSSSDPAASDTPQPGPRDTTDRQSEQDPAGTTARPEGLSGIQPERDPASPTSSGPRDTTDRQSEQDPAEHRPSDRPQSADPAPLARPSPGETPFGADNEQKSSRNCPSLPKTAPNVNHVVGQTRDGSGRDGPGLGQGRAGSGRVESGRAWAGTGRERASSSPDANVPRKRRRR</sequence>
<evidence type="ECO:0000313" key="3">
    <source>
        <dbReference type="Proteomes" id="UP000549517"/>
    </source>
</evidence>
<gene>
    <name evidence="2" type="ORF">HLA91_00310</name>
</gene>
<organism evidence="2 3">
    <name type="scientific">Brevibacterium luteolum</name>
    <dbReference type="NCBI Taxonomy" id="199591"/>
    <lineage>
        <taxon>Bacteria</taxon>
        <taxon>Bacillati</taxon>
        <taxon>Actinomycetota</taxon>
        <taxon>Actinomycetes</taxon>
        <taxon>Micrococcales</taxon>
        <taxon>Brevibacteriaceae</taxon>
        <taxon>Brevibacterium</taxon>
    </lineage>
</organism>
<feature type="compositionally biased region" description="Gly residues" evidence="1">
    <location>
        <begin position="408"/>
        <end position="419"/>
    </location>
</feature>